<evidence type="ECO:0000256" key="1">
    <source>
        <dbReference type="SAM" id="Phobius"/>
    </source>
</evidence>
<reference evidence="2" key="1">
    <citation type="submission" date="2022-07" db="EMBL/GenBank/DDBJ databases">
        <authorList>
            <consortium name="DAFM: The Division of Animal and Food Microbiology"/>
        </authorList>
    </citation>
    <scope>NUCLEOTIDE SEQUENCE</scope>
    <source>
        <strain evidence="2">19MO01SH01-2</strain>
    </source>
</reference>
<evidence type="ECO:0000313" key="2">
    <source>
        <dbReference type="EMBL" id="EKT4092710.1"/>
    </source>
</evidence>
<dbReference type="EMBL" id="ABLOJW010000010">
    <property type="protein sequence ID" value="EKT4092710.1"/>
    <property type="molecule type" value="Genomic_DNA"/>
</dbReference>
<dbReference type="Proteomes" id="UP001218208">
    <property type="component" value="Unassembled WGS sequence"/>
</dbReference>
<keyword evidence="1" id="KW-1133">Transmembrane helix</keyword>
<comment type="caution">
    <text evidence="2">The sequence shown here is derived from an EMBL/GenBank/DDBJ whole genome shotgun (WGS) entry which is preliminary data.</text>
</comment>
<protein>
    <submittedName>
        <fullName evidence="2">Uncharacterized protein</fullName>
    </submittedName>
</protein>
<gene>
    <name evidence="2" type="ORF">QEG23_002230</name>
</gene>
<sequence length="64" mass="7300">MSQDHVELEVRPVSEPVAVAGWYLAYGYGIKPLVLYATRGTRVWRDGMRQIPITRYAGPIPELR</sequence>
<name>A0AAI9FV31_STEMA</name>
<keyword evidence="1" id="KW-0472">Membrane</keyword>
<feature type="transmembrane region" description="Helical" evidence="1">
    <location>
        <begin position="20"/>
        <end position="38"/>
    </location>
</feature>
<keyword evidence="1" id="KW-0812">Transmembrane</keyword>
<dbReference type="RefSeq" id="WP_058982029.1">
    <property type="nucleotide sequence ID" value="NZ_CP040439.1"/>
</dbReference>
<evidence type="ECO:0000313" key="3">
    <source>
        <dbReference type="Proteomes" id="UP001218208"/>
    </source>
</evidence>
<proteinExistence type="predicted"/>
<dbReference type="AlphaFoldDB" id="A0AAI9FV31"/>
<accession>A0AAI9FV31</accession>
<organism evidence="2 3">
    <name type="scientific">Stenotrophomonas maltophilia</name>
    <name type="common">Pseudomonas maltophilia</name>
    <name type="synonym">Xanthomonas maltophilia</name>
    <dbReference type="NCBI Taxonomy" id="40324"/>
    <lineage>
        <taxon>Bacteria</taxon>
        <taxon>Pseudomonadati</taxon>
        <taxon>Pseudomonadota</taxon>
        <taxon>Gammaproteobacteria</taxon>
        <taxon>Lysobacterales</taxon>
        <taxon>Lysobacteraceae</taxon>
        <taxon>Stenotrophomonas</taxon>
        <taxon>Stenotrophomonas maltophilia group</taxon>
    </lineage>
</organism>